<keyword evidence="6" id="KW-0347">Helicase</keyword>
<dbReference type="Gene3D" id="3.40.50.300">
    <property type="entry name" value="P-loop containing nucleotide triphosphate hydrolases"/>
    <property type="match status" value="1"/>
</dbReference>
<dbReference type="OrthoDB" id="9760715at2"/>
<keyword evidence="7" id="KW-1185">Reference proteome</keyword>
<dbReference type="Gene3D" id="3.40.50.10810">
    <property type="entry name" value="Tandem AAA-ATPase domain"/>
    <property type="match status" value="1"/>
</dbReference>
<dbReference type="SMART" id="SM00487">
    <property type="entry name" value="DEXDc"/>
    <property type="match status" value="1"/>
</dbReference>
<evidence type="ECO:0000259" key="4">
    <source>
        <dbReference type="PROSITE" id="PS51192"/>
    </source>
</evidence>
<dbReference type="EMBL" id="WHZY01000021">
    <property type="protein sequence ID" value="NEG79285.1"/>
    <property type="molecule type" value="Genomic_DNA"/>
</dbReference>
<dbReference type="GO" id="GO:0008270">
    <property type="term" value="F:zinc ion binding"/>
    <property type="evidence" value="ECO:0007669"/>
    <property type="project" value="UniProtKB-KW"/>
</dbReference>
<dbReference type="GO" id="GO:0005524">
    <property type="term" value="F:ATP binding"/>
    <property type="evidence" value="ECO:0007669"/>
    <property type="project" value="InterPro"/>
</dbReference>
<dbReference type="Proteomes" id="UP000469763">
    <property type="component" value="Unassembled WGS sequence"/>
</dbReference>
<evidence type="ECO:0000313" key="7">
    <source>
        <dbReference type="Proteomes" id="UP000469763"/>
    </source>
</evidence>
<keyword evidence="1" id="KW-0378">Hydrolase</keyword>
<dbReference type="PROSITE" id="PS51194">
    <property type="entry name" value="HELICASE_CTER"/>
    <property type="match status" value="1"/>
</dbReference>
<sequence>MMFDLACEPGGGDGANTDDDDRLLTIRGRIRGTSSPGSVYRAWVSFDRNSEEFDDGACTCPAYTGYRYEVCKHMAALVFHFADHPDLFRGFGQSHAAGSSVDLLDYMERLDELESRRREAKRNALLRATGVDAGHADAAHTAVFGSPRSAARVPAPLAMVGPGQVSLEPTVALRNRVWSVSFRILNLANASSYVLKSVSRFVLDMDRGEFEQYGQKLAFTHTPDMLDGYGRAVLRFMRRAVEARRNALMASHAYMPVNVERDLILSEDELAQLLRISEGRRLDLIYERWMRSTPERVAVDGVERPIRITMRRAKQGATEGYALRGDVCIDEIIEGAERSYMLVGPGPAAVAGAATGSGSSDGEDSPAAAARALSAMSVREIADLPDSELSRLGLLGMGGMGGMGGTGGISGPDGSASGAGAGYGEGRRFCRFPEDCEPLRPILTTLCDGDPDGRFVSDDDLPLFARTLLPLLERAGVDGDVPEPVRELKPQPAEPEFYLDRTEDGVTCTLKVRYGAREVGVLPSVPGDRGGLRDLAAERAALAVVRRYFAVSDSRRPAVIDRDETYAVVRLFDEGLKALHAAGAVFTTPAFDRLLAPRPPKARLAVVMNGGLVDVSLLADEVPPDEVGALLASYRRRQRFHRLKDGTLVPLGEHDAGLDAALATARDLGLADDAFEKGDGTVEVPGFQAFMLDAAVDDADKDDGFRAFVGDVKVIDPSRYAVPKSLAGVLRPYQADGFRWLMTLCDKGFGGILADEMGLGKSVQFIAMLLARREASEREAADGAGRGPSLIVCPASLVYNWAAEFAKFAPSLAVETVAGPKAQRKALLDGLRDGSGDGGRASRPDVLITSYDLLRLDAAEYRGLAFDAMAIDEAQVIKNHTTKVARAVKSIDARHRFALTGTPVENRLAELWSIFDFLMPGLLGTFKRFHERYEMPIANDAYGDEGRAQAAKLKALTGVFILRRLKSQVLTDLPDKLENVVTVRLEGEQRRLYAAHEQRLRLLLTHEDARDFNAERIRILAELTKLRQICCDPRLLYANAKDRSAKLAAIEELVDTCVSEGKKALVFSQFTSFLELIAARLKARGTAYYTITGETPKKRRVELVDRFNGDDVPVFLISLKAGNTGLNLTGASVVIHADPWWNAAAQDQATDRAHRIGQTRDVNVYQIVAKDTIEERMLKLQAAKSEVARQVLGDGSAAGGVAALTRDDLLGLLNA</sequence>
<evidence type="ECO:0000259" key="3">
    <source>
        <dbReference type="PROSITE" id="PS50966"/>
    </source>
</evidence>
<dbReference type="InterPro" id="IPR007527">
    <property type="entry name" value="Znf_SWIM"/>
</dbReference>
<dbReference type="CDD" id="cd18012">
    <property type="entry name" value="DEXQc_arch_SWI2_SNF2"/>
    <property type="match status" value="1"/>
</dbReference>
<protein>
    <submittedName>
        <fullName evidence="6">Helicase</fullName>
    </submittedName>
</protein>
<dbReference type="InterPro" id="IPR050496">
    <property type="entry name" value="SNF2_RAD54_helicase_repair"/>
</dbReference>
<dbReference type="PROSITE" id="PS51192">
    <property type="entry name" value="HELICASE_ATP_BIND_1"/>
    <property type="match status" value="1"/>
</dbReference>
<feature type="domain" description="Helicase ATP-binding" evidence="4">
    <location>
        <begin position="742"/>
        <end position="921"/>
    </location>
</feature>
<organism evidence="6 7">
    <name type="scientific">Bifidobacterium avesanii</name>
    <dbReference type="NCBI Taxonomy" id="1798157"/>
    <lineage>
        <taxon>Bacteria</taxon>
        <taxon>Bacillati</taxon>
        <taxon>Actinomycetota</taxon>
        <taxon>Actinomycetes</taxon>
        <taxon>Bifidobacteriales</taxon>
        <taxon>Bifidobacteriaceae</taxon>
        <taxon>Bifidobacterium</taxon>
    </lineage>
</organism>
<dbReference type="InterPro" id="IPR013663">
    <property type="entry name" value="Helicase_SWF/SNF/SWI_bac"/>
</dbReference>
<dbReference type="InterPro" id="IPR000330">
    <property type="entry name" value="SNF2_N"/>
</dbReference>
<keyword evidence="2" id="KW-0862">Zinc</keyword>
<dbReference type="Pfam" id="PF00176">
    <property type="entry name" value="SNF2-rel_dom"/>
    <property type="match status" value="1"/>
</dbReference>
<gene>
    <name evidence="6" type="ORF">GFD22_09965</name>
</gene>
<dbReference type="InterPro" id="IPR049730">
    <property type="entry name" value="SNF2/RAD54-like_C"/>
</dbReference>
<dbReference type="SUPFAM" id="SSF52540">
    <property type="entry name" value="P-loop containing nucleoside triphosphate hydrolases"/>
    <property type="match status" value="2"/>
</dbReference>
<name>A0A7K3TJJ4_9BIFI</name>
<feature type="domain" description="SWIM-type" evidence="3">
    <location>
        <begin position="40"/>
        <end position="82"/>
    </location>
</feature>
<dbReference type="InterPro" id="IPR001650">
    <property type="entry name" value="Helicase_C-like"/>
</dbReference>
<dbReference type="InterPro" id="IPR027417">
    <property type="entry name" value="P-loop_NTPase"/>
</dbReference>
<dbReference type="Pfam" id="PF00271">
    <property type="entry name" value="Helicase_C"/>
    <property type="match status" value="1"/>
</dbReference>
<evidence type="ECO:0000256" key="1">
    <source>
        <dbReference type="ARBA" id="ARBA00022801"/>
    </source>
</evidence>
<dbReference type="PROSITE" id="PS50966">
    <property type="entry name" value="ZF_SWIM"/>
    <property type="match status" value="1"/>
</dbReference>
<keyword evidence="2" id="KW-0479">Metal-binding</keyword>
<keyword evidence="6" id="KW-0547">Nucleotide-binding</keyword>
<dbReference type="PANTHER" id="PTHR45629:SF7">
    <property type="entry name" value="DNA EXCISION REPAIR PROTEIN ERCC-6-RELATED"/>
    <property type="match status" value="1"/>
</dbReference>
<proteinExistence type="predicted"/>
<comment type="caution">
    <text evidence="6">The sequence shown here is derived from an EMBL/GenBank/DDBJ whole genome shotgun (WGS) entry which is preliminary data.</text>
</comment>
<dbReference type="GO" id="GO:0016787">
    <property type="term" value="F:hydrolase activity"/>
    <property type="evidence" value="ECO:0007669"/>
    <property type="project" value="UniProtKB-KW"/>
</dbReference>
<dbReference type="CDD" id="cd18793">
    <property type="entry name" value="SF2_C_SNF"/>
    <property type="match status" value="1"/>
</dbReference>
<evidence type="ECO:0000313" key="6">
    <source>
        <dbReference type="EMBL" id="NEG79285.1"/>
    </source>
</evidence>
<keyword evidence="2" id="KW-0863">Zinc-finger</keyword>
<dbReference type="GO" id="GO:0015616">
    <property type="term" value="F:DNA translocase activity"/>
    <property type="evidence" value="ECO:0007669"/>
    <property type="project" value="TreeGrafter"/>
</dbReference>
<dbReference type="PANTHER" id="PTHR45629">
    <property type="entry name" value="SNF2/RAD54 FAMILY MEMBER"/>
    <property type="match status" value="1"/>
</dbReference>
<reference evidence="6 7" key="1">
    <citation type="submission" date="2019-10" db="EMBL/GenBank/DDBJ databases">
        <title>Bifidobacterium from non-human primates.</title>
        <authorList>
            <person name="Modesto M."/>
        </authorList>
    </citation>
    <scope>NUCLEOTIDE SEQUENCE [LARGE SCALE GENOMIC DNA]</scope>
    <source>
        <strain evidence="6 7">TREC</strain>
    </source>
</reference>
<dbReference type="InterPro" id="IPR038718">
    <property type="entry name" value="SNF2-like_sf"/>
</dbReference>
<accession>A0A7K3TJJ4</accession>
<evidence type="ECO:0000256" key="2">
    <source>
        <dbReference type="PROSITE-ProRule" id="PRU00325"/>
    </source>
</evidence>
<feature type="domain" description="Helicase C-terminal" evidence="5">
    <location>
        <begin position="1049"/>
        <end position="1205"/>
    </location>
</feature>
<dbReference type="GO" id="GO:0004386">
    <property type="term" value="F:helicase activity"/>
    <property type="evidence" value="ECO:0007669"/>
    <property type="project" value="UniProtKB-KW"/>
</dbReference>
<keyword evidence="6" id="KW-0067">ATP-binding</keyword>
<dbReference type="AlphaFoldDB" id="A0A7K3TJJ4"/>
<evidence type="ECO:0000259" key="5">
    <source>
        <dbReference type="PROSITE" id="PS51194"/>
    </source>
</evidence>
<dbReference type="SMART" id="SM00490">
    <property type="entry name" value="HELICc"/>
    <property type="match status" value="1"/>
</dbReference>
<dbReference type="Pfam" id="PF08455">
    <property type="entry name" value="SNF2_assoc"/>
    <property type="match status" value="1"/>
</dbReference>
<dbReference type="InterPro" id="IPR014001">
    <property type="entry name" value="Helicase_ATP-bd"/>
</dbReference>